<comment type="caution">
    <text evidence="3">The sequence shown here is derived from an EMBL/GenBank/DDBJ whole genome shotgun (WGS) entry which is preliminary data.</text>
</comment>
<organism evidence="3 4">
    <name type="scientific">Massilia consociata</name>
    <dbReference type="NCBI Taxonomy" id="760117"/>
    <lineage>
        <taxon>Bacteria</taxon>
        <taxon>Pseudomonadati</taxon>
        <taxon>Pseudomonadota</taxon>
        <taxon>Betaproteobacteria</taxon>
        <taxon>Burkholderiales</taxon>
        <taxon>Oxalobacteraceae</taxon>
        <taxon>Telluria group</taxon>
        <taxon>Massilia</taxon>
    </lineage>
</organism>
<feature type="signal peptide" evidence="1">
    <location>
        <begin position="1"/>
        <end position="19"/>
    </location>
</feature>
<dbReference type="GO" id="GO:0006508">
    <property type="term" value="P:proteolysis"/>
    <property type="evidence" value="ECO:0007669"/>
    <property type="project" value="UniProtKB-KW"/>
</dbReference>
<reference evidence="3 4" key="1">
    <citation type="submission" date="2024-09" db="EMBL/GenBank/DDBJ databases">
        <authorList>
            <person name="Sun Q."/>
            <person name="Mori K."/>
        </authorList>
    </citation>
    <scope>NUCLEOTIDE SEQUENCE [LARGE SCALE GENOMIC DNA]</scope>
    <source>
        <strain evidence="3 4">CCM 7792</strain>
    </source>
</reference>
<keyword evidence="4" id="KW-1185">Reference proteome</keyword>
<gene>
    <name evidence="3" type="ORF">ACFFJK_02790</name>
</gene>
<name>A0ABV6FCK9_9BURK</name>
<dbReference type="Pfam" id="PF14343">
    <property type="entry name" value="PrcB_C"/>
    <property type="match status" value="1"/>
</dbReference>
<keyword evidence="3" id="KW-0378">Hydrolase</keyword>
<dbReference type="RefSeq" id="WP_379677569.1">
    <property type="nucleotide sequence ID" value="NZ_JBHLWP010000003.1"/>
</dbReference>
<keyword evidence="1" id="KW-0732">Signal</keyword>
<proteinExistence type="predicted"/>
<keyword evidence="3" id="KW-0645">Protease</keyword>
<sequence length="407" mass="43005">MSMVVRTLAMALVAGATLAACGGGGDGATVATNRTAGQGITLGEPNGGVPVVSEYIKLAQDAACASTRNNLYLVDNKYVLWDRAGQCADNAYGQTLMGPTPEAVLCQSGDTIAGPRTSCTDANLRSLFDTMLKNLDKADLGLGAGHKVERVPFLPTSGAPVAFTTVVGEGFSNITAPRQVVVKDGAAWAALWAEHSKTRIAAPEVDFSRQMLVGVFAGDVDSGCKTVSVLHVGTRDGRMVVEYEERDITPVAICLPVVSQPMQVVAVPRSDVPVEFVKAASDWTSFQSIDSGTRSGVQTPRKLVVRDPAAWAALWREHAGGDAPVPKIDFGRQMVIGVFLGAQPSGCYATGIESVRHADGKLKVRHVDTQPGPGVFCTMAITYPAHLVVVDRSEVPVEFSQEIRLLK</sequence>
<dbReference type="EMBL" id="JBHLWP010000003">
    <property type="protein sequence ID" value="MFC0250805.1"/>
    <property type="molecule type" value="Genomic_DNA"/>
</dbReference>
<feature type="chain" id="PRO_5047302409" evidence="1">
    <location>
        <begin position="20"/>
        <end position="407"/>
    </location>
</feature>
<feature type="domain" description="PrcB C-terminal" evidence="2">
    <location>
        <begin position="334"/>
        <end position="390"/>
    </location>
</feature>
<evidence type="ECO:0000313" key="3">
    <source>
        <dbReference type="EMBL" id="MFC0250805.1"/>
    </source>
</evidence>
<evidence type="ECO:0000313" key="4">
    <source>
        <dbReference type="Proteomes" id="UP001589773"/>
    </source>
</evidence>
<accession>A0ABV6FCK9</accession>
<protein>
    <submittedName>
        <fullName evidence="3">Protease complex subunit PrcB family protein</fullName>
    </submittedName>
</protein>
<dbReference type="InterPro" id="IPR025748">
    <property type="entry name" value="PrcB_C_dom"/>
</dbReference>
<dbReference type="PROSITE" id="PS51257">
    <property type="entry name" value="PROKAR_LIPOPROTEIN"/>
    <property type="match status" value="1"/>
</dbReference>
<dbReference type="GO" id="GO:0008233">
    <property type="term" value="F:peptidase activity"/>
    <property type="evidence" value="ECO:0007669"/>
    <property type="project" value="UniProtKB-KW"/>
</dbReference>
<dbReference type="Proteomes" id="UP001589773">
    <property type="component" value="Unassembled WGS sequence"/>
</dbReference>
<evidence type="ECO:0000256" key="1">
    <source>
        <dbReference type="SAM" id="SignalP"/>
    </source>
</evidence>
<evidence type="ECO:0000259" key="2">
    <source>
        <dbReference type="Pfam" id="PF14343"/>
    </source>
</evidence>